<dbReference type="RefSeq" id="WP_006300917.1">
    <property type="nucleotide sequence ID" value="NZ_CM001022.1"/>
</dbReference>
<dbReference type="InterPro" id="IPR052722">
    <property type="entry name" value="PgpH_phosphodiesterase"/>
</dbReference>
<gene>
    <name evidence="4" type="ORF">Apau_1291</name>
</gene>
<sequence length="699" mass="77985">MKTTKEDDSSVVPQRVREVLRWFRHGDPQAVDHRRFRWSLALLASLLLVGNWWFFVRHSAFRVGSPAPRTYFSVARLRYSDPAETQENRRWVEEHVDQVVVRQPGSVVQIQRRLELLESAPTQDFLSPELQSLLKAFPGKEKVQLLQLTVSLGRRLLTHRDGRVSLSEQQWDLVSALPVPQGQKNVVFQILTEVFSNSLASDGDVTRLARQALGDSVRAAERDLPSGRVLAYRGQVVTDAVARLLREEGFPDASFSWSRLAFVFFAVLAWGFWPAWLERREKLNLGGRAWAFVLLLLGLIWGIQLLAAGRYVDTLGIMALGAWFFLAFPNAFAFHLTLGGGVLGALLAFSPTPSFLGLQTIQAGVAAGLGYLLFKGLNSRMRLLQSLALYGLCLVAVSCFLRWGLGIVLTSRDVGLYLLLCALWSSLVLALLPLWESLFDVVSPLRLMELSNPSNPLLKRLQVETPGTYHHVLMVGTLAEAAAEVLGLDGLLVRAGAYYHDIGKLRRPKFFVENQNNGENVHDHLAPSLSALVILSHVRDGLEIAQEYGLPKVLRSFIPEHHGTTCLAYFFRKSKNLGESLPVEQFCYPGPRPRSKETALVMLADSVEAAVKASTTRAENPEDLRELVAEVIQSKIASHQLDHVDFSLRDLTVIRETFLEILRSMRHSRTVRALGGSGEEPQKADATQEKVPDEEGKQG</sequence>
<dbReference type="HOGENOM" id="CLU_015767_1_1_0"/>
<name>E3CYT7_9BACT</name>
<feature type="domain" description="HD" evidence="3">
    <location>
        <begin position="468"/>
        <end position="610"/>
    </location>
</feature>
<dbReference type="InterPro" id="IPR003607">
    <property type="entry name" value="HD/PDEase_dom"/>
</dbReference>
<dbReference type="PROSITE" id="PS51831">
    <property type="entry name" value="HD"/>
    <property type="match status" value="1"/>
</dbReference>
<keyword evidence="2" id="KW-0812">Transmembrane</keyword>
<feature type="transmembrane region" description="Helical" evidence="2">
    <location>
        <begin position="289"/>
        <end position="308"/>
    </location>
</feature>
<dbReference type="SUPFAM" id="SSF109604">
    <property type="entry name" value="HD-domain/PDEase-like"/>
    <property type="match status" value="1"/>
</dbReference>
<feature type="transmembrane region" description="Helical" evidence="2">
    <location>
        <begin position="260"/>
        <end position="277"/>
    </location>
</feature>
<dbReference type="AlphaFoldDB" id="E3CYT7"/>
<dbReference type="Proteomes" id="UP000005096">
    <property type="component" value="Chromosome"/>
</dbReference>
<evidence type="ECO:0000313" key="4">
    <source>
        <dbReference type="EMBL" id="EFQ23715.1"/>
    </source>
</evidence>
<feature type="transmembrane region" description="Helical" evidence="2">
    <location>
        <begin position="320"/>
        <end position="349"/>
    </location>
</feature>
<feature type="transmembrane region" description="Helical" evidence="2">
    <location>
        <begin position="36"/>
        <end position="56"/>
    </location>
</feature>
<feature type="transmembrane region" description="Helical" evidence="2">
    <location>
        <begin position="355"/>
        <end position="374"/>
    </location>
</feature>
<feature type="transmembrane region" description="Helical" evidence="2">
    <location>
        <begin position="386"/>
        <end position="408"/>
    </location>
</feature>
<dbReference type="PANTHER" id="PTHR36442">
    <property type="entry name" value="CYCLIC-DI-AMP PHOSPHODIESTERASE PGPH"/>
    <property type="match status" value="1"/>
</dbReference>
<keyword evidence="5" id="KW-1185">Reference proteome</keyword>
<dbReference type="PANTHER" id="PTHR36442:SF1">
    <property type="entry name" value="CYCLIC-DI-AMP PHOSPHODIESTERASE PGPH"/>
    <property type="match status" value="1"/>
</dbReference>
<evidence type="ECO:0000259" key="3">
    <source>
        <dbReference type="PROSITE" id="PS51831"/>
    </source>
</evidence>
<proteinExistence type="predicted"/>
<dbReference type="NCBIfam" id="TIGR00277">
    <property type="entry name" value="HDIG"/>
    <property type="match status" value="1"/>
</dbReference>
<dbReference type="eggNOG" id="COG1480">
    <property type="taxonomic scope" value="Bacteria"/>
</dbReference>
<dbReference type="Gene3D" id="1.10.3210.10">
    <property type="entry name" value="Hypothetical protein af1432"/>
    <property type="match status" value="1"/>
</dbReference>
<dbReference type="InterPro" id="IPR006675">
    <property type="entry name" value="HDIG_dom"/>
</dbReference>
<feature type="region of interest" description="Disordered" evidence="1">
    <location>
        <begin position="672"/>
        <end position="699"/>
    </location>
</feature>
<dbReference type="CDD" id="cd00077">
    <property type="entry name" value="HDc"/>
    <property type="match status" value="1"/>
</dbReference>
<dbReference type="EMBL" id="CM001022">
    <property type="protein sequence ID" value="EFQ23715.1"/>
    <property type="molecule type" value="Genomic_DNA"/>
</dbReference>
<dbReference type="STRING" id="584708.Apau_1291"/>
<dbReference type="PaxDb" id="584708-Apau_1291"/>
<evidence type="ECO:0000256" key="1">
    <source>
        <dbReference type="SAM" id="MobiDB-lite"/>
    </source>
</evidence>
<dbReference type="SMART" id="SM00471">
    <property type="entry name" value="HDc"/>
    <property type="match status" value="1"/>
</dbReference>
<keyword evidence="2" id="KW-1133">Transmembrane helix</keyword>
<dbReference type="GO" id="GO:0016787">
    <property type="term" value="F:hydrolase activity"/>
    <property type="evidence" value="ECO:0007669"/>
    <property type="project" value="UniProtKB-KW"/>
</dbReference>
<evidence type="ECO:0000313" key="5">
    <source>
        <dbReference type="Proteomes" id="UP000005096"/>
    </source>
</evidence>
<feature type="compositionally biased region" description="Basic and acidic residues" evidence="1">
    <location>
        <begin position="680"/>
        <end position="699"/>
    </location>
</feature>
<accession>E3CYT7</accession>
<keyword evidence="2" id="KW-0472">Membrane</keyword>
<evidence type="ECO:0000256" key="2">
    <source>
        <dbReference type="SAM" id="Phobius"/>
    </source>
</evidence>
<feature type="transmembrane region" description="Helical" evidence="2">
    <location>
        <begin position="414"/>
        <end position="435"/>
    </location>
</feature>
<reference evidence="4 5" key="1">
    <citation type="journal article" date="2010" name="Stand. Genomic Sci.">
        <title>Non-contiguous finished genome sequence of Aminomonas paucivorans type strain (GLU-3).</title>
        <authorList>
            <person name="Pitluck S."/>
            <person name="Yasawong M."/>
            <person name="Held B."/>
            <person name="Lapidus A."/>
            <person name="Nolan M."/>
            <person name="Copeland A."/>
            <person name="Lucas S."/>
            <person name="Del Rio T.G."/>
            <person name="Tice H."/>
            <person name="Cheng J.F."/>
            <person name="Chertkov O."/>
            <person name="Goodwin L."/>
            <person name="Tapia R."/>
            <person name="Han C."/>
            <person name="Liolios K."/>
            <person name="Ivanova N."/>
            <person name="Mavromatis K."/>
            <person name="Ovchinnikova G."/>
            <person name="Pati A."/>
            <person name="Chen A."/>
            <person name="Palaniappan K."/>
            <person name="Land M."/>
            <person name="Hauser L."/>
            <person name="Chang Y.J."/>
            <person name="Jeffries C.D."/>
            <person name="Pukall R."/>
            <person name="Spring S."/>
            <person name="Rohde M."/>
            <person name="Sikorski J."/>
            <person name="Goker M."/>
            <person name="Woyke T."/>
            <person name="Bristow J."/>
            <person name="Eisen J.A."/>
            <person name="Markowitz V."/>
            <person name="Hugenholtz P."/>
            <person name="Kyrpides N.C."/>
            <person name="Klenk H.P."/>
        </authorList>
    </citation>
    <scope>NUCLEOTIDE SEQUENCE [LARGE SCALE GENOMIC DNA]</scope>
    <source>
        <strain evidence="4 5">DSM 12260</strain>
    </source>
</reference>
<protein>
    <submittedName>
        <fullName evidence="4">Metal dependent phosphohydrolase</fullName>
    </submittedName>
</protein>
<dbReference type="InterPro" id="IPR006674">
    <property type="entry name" value="HD_domain"/>
</dbReference>
<organism evidence="4 5">
    <name type="scientific">Aminomonas paucivorans DSM 12260</name>
    <dbReference type="NCBI Taxonomy" id="584708"/>
    <lineage>
        <taxon>Bacteria</taxon>
        <taxon>Thermotogati</taxon>
        <taxon>Synergistota</taxon>
        <taxon>Synergistia</taxon>
        <taxon>Synergistales</taxon>
        <taxon>Synergistaceae</taxon>
        <taxon>Aminomonas</taxon>
    </lineage>
</organism>
<dbReference type="OrthoDB" id="9806952at2"/>
<keyword evidence="4" id="KW-0378">Hydrolase</keyword>
<dbReference type="Pfam" id="PF01966">
    <property type="entry name" value="HD"/>
    <property type="match status" value="1"/>
</dbReference>